<dbReference type="Pfam" id="PF07005">
    <property type="entry name" value="SBD_N"/>
    <property type="match status" value="1"/>
</dbReference>
<gene>
    <name evidence="9" type="ORF">CES85_5771</name>
</gene>
<keyword evidence="6" id="KW-0119">Carbohydrate metabolism</keyword>
<reference evidence="9 10" key="1">
    <citation type="submission" date="2017-07" db="EMBL/GenBank/DDBJ databases">
        <title>Phylogenetic study on the rhizospheric bacterium Ochrobactrum sp. A44.</title>
        <authorList>
            <person name="Krzyzanowska D.M."/>
            <person name="Ossowicki A."/>
            <person name="Rajewska M."/>
            <person name="Maciag T."/>
            <person name="Kaczynski Z."/>
            <person name="Czerwicka M."/>
            <person name="Jafra S."/>
        </authorList>
    </citation>
    <scope>NUCLEOTIDE SEQUENCE [LARGE SCALE GENOMIC DNA]</scope>
    <source>
        <strain evidence="9 10">A44</strain>
    </source>
</reference>
<evidence type="ECO:0000259" key="8">
    <source>
        <dbReference type="Pfam" id="PF17042"/>
    </source>
</evidence>
<dbReference type="OrthoDB" id="191465at2"/>
<dbReference type="Proteomes" id="UP000215256">
    <property type="component" value="Chromosome 2"/>
</dbReference>
<dbReference type="GO" id="GO:0005524">
    <property type="term" value="F:ATP binding"/>
    <property type="evidence" value="ECO:0007669"/>
    <property type="project" value="UniProtKB-KW"/>
</dbReference>
<dbReference type="GO" id="GO:0016301">
    <property type="term" value="F:kinase activity"/>
    <property type="evidence" value="ECO:0007669"/>
    <property type="project" value="UniProtKB-KW"/>
</dbReference>
<evidence type="ECO:0000259" key="7">
    <source>
        <dbReference type="Pfam" id="PF07005"/>
    </source>
</evidence>
<name>A0A248UDR8_9HYPH</name>
<evidence type="ECO:0000256" key="3">
    <source>
        <dbReference type="ARBA" id="ARBA00022741"/>
    </source>
</evidence>
<dbReference type="Pfam" id="PF17042">
    <property type="entry name" value="NBD_C"/>
    <property type="match status" value="1"/>
</dbReference>
<keyword evidence="4" id="KW-0418">Kinase</keyword>
<evidence type="ECO:0000313" key="9">
    <source>
        <dbReference type="EMBL" id="ASV84967.1"/>
    </source>
</evidence>
<feature type="domain" description="Four-carbon acid sugar kinase N-terminal" evidence="7">
    <location>
        <begin position="7"/>
        <end position="227"/>
    </location>
</feature>
<evidence type="ECO:0000256" key="6">
    <source>
        <dbReference type="ARBA" id="ARBA00023277"/>
    </source>
</evidence>
<evidence type="ECO:0000313" key="10">
    <source>
        <dbReference type="Proteomes" id="UP000215256"/>
    </source>
</evidence>
<dbReference type="Gene3D" id="3.40.980.20">
    <property type="entry name" value="Four-carbon acid sugar kinase, nucleotide binding domain"/>
    <property type="match status" value="1"/>
</dbReference>
<feature type="domain" description="Four-carbon acid sugar kinase nucleotide binding" evidence="8">
    <location>
        <begin position="256"/>
        <end position="412"/>
    </location>
</feature>
<evidence type="ECO:0000256" key="2">
    <source>
        <dbReference type="ARBA" id="ARBA00022679"/>
    </source>
</evidence>
<keyword evidence="5" id="KW-0067">ATP-binding</keyword>
<organism evidence="9 10">
    <name type="scientific">Ochrobactrum quorumnocens</name>
    <dbReference type="NCBI Taxonomy" id="271865"/>
    <lineage>
        <taxon>Bacteria</taxon>
        <taxon>Pseudomonadati</taxon>
        <taxon>Pseudomonadota</taxon>
        <taxon>Alphaproteobacteria</taxon>
        <taxon>Hyphomicrobiales</taxon>
        <taxon>Brucellaceae</taxon>
        <taxon>Brucella/Ochrobactrum group</taxon>
        <taxon>Ochrobactrum</taxon>
    </lineage>
</organism>
<evidence type="ECO:0000256" key="1">
    <source>
        <dbReference type="ARBA" id="ARBA00005715"/>
    </source>
</evidence>
<protein>
    <recommendedName>
        <fullName evidence="11">Four-carbon acid sugar kinase family protein</fullName>
    </recommendedName>
</protein>
<accession>A0A248UDR8</accession>
<dbReference type="AlphaFoldDB" id="A0A248UDR8"/>
<comment type="similarity">
    <text evidence="1">Belongs to the four-carbon acid sugar kinase family.</text>
</comment>
<dbReference type="InterPro" id="IPR031475">
    <property type="entry name" value="NBD_C"/>
</dbReference>
<sequence length="419" mass="44451">MGNTATLGIIADDMTGALMVAAYYETAGIKTAVVTEIDAIRECDGETVVIWAGRTRLADPEEACLQITRAAGAFDAIGCDQVIYKVCASFDSTEQGNVGPAADTLRARYNPSSLLFCPGFPKFNATVHQGYLFYRSRLISESVKRYDPATPMNDPDMVRFIGKQTAEPVGLLPHSVLLKGREAAQAHLDAMARGGTCYCVVDASDDGDVKIAAELARAQPTMVSSDAVLIQLGIDRFAPKPAISVAPPSPSNGTAAVLVGTVGPIADGQIAVFAAKHPVLTLDLIKDGSVEEMVSKSMQWAKAHHGNQPYLISTTVHDTRVKEIQAELGVRGASEKGERLISELAAAVSELGIDKLIVVGGETSGGVIKRLGLQRLRAFPDNGIGTGFCESDDNHHTRFFFKSGKTGTETVLLDALAVM</sequence>
<keyword evidence="2" id="KW-0808">Transferase</keyword>
<dbReference type="InterPro" id="IPR037051">
    <property type="entry name" value="4-carb_acid_sugar_kinase_N_sf"/>
</dbReference>
<evidence type="ECO:0000256" key="5">
    <source>
        <dbReference type="ARBA" id="ARBA00022840"/>
    </source>
</evidence>
<dbReference type="SUPFAM" id="SSF142764">
    <property type="entry name" value="YgbK-like"/>
    <property type="match status" value="1"/>
</dbReference>
<dbReference type="KEGG" id="och:CES85_5771"/>
<proteinExistence type="inferred from homology"/>
<evidence type="ECO:0000256" key="4">
    <source>
        <dbReference type="ARBA" id="ARBA00022777"/>
    </source>
</evidence>
<dbReference type="InterPro" id="IPR042213">
    <property type="entry name" value="NBD_C_sf"/>
</dbReference>
<evidence type="ECO:0008006" key="11">
    <source>
        <dbReference type="Google" id="ProtNLM"/>
    </source>
</evidence>
<dbReference type="Gene3D" id="3.40.50.10840">
    <property type="entry name" value="Putative sugar-binding, N-terminal domain"/>
    <property type="match status" value="1"/>
</dbReference>
<keyword evidence="3" id="KW-0547">Nucleotide-binding</keyword>
<dbReference type="EMBL" id="CP022603">
    <property type="protein sequence ID" value="ASV84967.1"/>
    <property type="molecule type" value="Genomic_DNA"/>
</dbReference>
<dbReference type="InterPro" id="IPR010737">
    <property type="entry name" value="4-carb_acid_sugar_kinase_N"/>
</dbReference>